<organism evidence="4 5">
    <name type="scientific">Priestia koreensis</name>
    <dbReference type="NCBI Taxonomy" id="284581"/>
    <lineage>
        <taxon>Bacteria</taxon>
        <taxon>Bacillati</taxon>
        <taxon>Bacillota</taxon>
        <taxon>Bacilli</taxon>
        <taxon>Bacillales</taxon>
        <taxon>Bacillaceae</taxon>
        <taxon>Priestia</taxon>
    </lineage>
</organism>
<dbReference type="RefSeq" id="WP_053402712.1">
    <property type="nucleotide sequence ID" value="NZ_JAUKEN010000001.1"/>
</dbReference>
<feature type="domain" description="Peptidase M20 dimerisation" evidence="3">
    <location>
        <begin position="161"/>
        <end position="259"/>
    </location>
</feature>
<dbReference type="PANTHER" id="PTHR43808">
    <property type="entry name" value="ACETYLORNITHINE DEACETYLASE"/>
    <property type="match status" value="1"/>
</dbReference>
<dbReference type="SUPFAM" id="SSF53187">
    <property type="entry name" value="Zn-dependent exopeptidases"/>
    <property type="match status" value="1"/>
</dbReference>
<dbReference type="InterPro" id="IPR002933">
    <property type="entry name" value="Peptidase_M20"/>
</dbReference>
<proteinExistence type="predicted"/>
<dbReference type="PATRIC" id="fig|284581.3.peg.2982"/>
<reference evidence="5" key="1">
    <citation type="submission" date="2015-08" db="EMBL/GenBank/DDBJ databases">
        <title>Fjat-14210 dsm16467.</title>
        <authorList>
            <person name="Liu B."/>
            <person name="Wang J."/>
            <person name="Zhu Y."/>
            <person name="Liu G."/>
            <person name="Chen Q."/>
            <person name="Chen Z."/>
            <person name="Lan J."/>
            <person name="Che J."/>
            <person name="Ge C."/>
            <person name="Shi H."/>
            <person name="Pan Z."/>
            <person name="Liu X."/>
        </authorList>
    </citation>
    <scope>NUCLEOTIDE SEQUENCE [LARGE SCALE GENOMIC DNA]</scope>
    <source>
        <strain evidence="5">DSM 16467</strain>
    </source>
</reference>
<dbReference type="CDD" id="cd08659">
    <property type="entry name" value="M20_ArgE_DapE-like"/>
    <property type="match status" value="1"/>
</dbReference>
<gene>
    <name evidence="4" type="ORF">AMD01_17375</name>
</gene>
<sequence length="353" mass="38827">MVDAISLLKELVKIDSSTKELANEAVHFCEKWLASFDINATVLENNGFLMLVAEIGSGERTLILNGHVDVVPGNEDQFEPYVEGNKLYGRGSADMKAGLAAMMGAFVELKNDSLPCKVQLQIVSDEETGGLNCAQFLSDQGYLGDFVICGEPTQLNIGLQAKGIVQVDVTIKGSAAHGSRPWEGDNAIQKALRVYEEILSLPFTKESSPMYERPSVNLAKISGGDAYNRVPDMCVISVDIRFLPEQTKERVLAELNTISDIASIHVHSDGDPIATKEDDPYVQKLYSIVNKTSHEAILFGQHGSADGRFYSRFGIPAVEFGPRGAHWHGEKEYVEIDSVYLYQDILKKLAHLF</sequence>
<evidence type="ECO:0000256" key="1">
    <source>
        <dbReference type="ARBA" id="ARBA00022723"/>
    </source>
</evidence>
<dbReference type="InterPro" id="IPR036264">
    <property type="entry name" value="Bact_exopeptidase_dim_dom"/>
</dbReference>
<evidence type="ECO:0000256" key="2">
    <source>
        <dbReference type="ARBA" id="ARBA00022801"/>
    </source>
</evidence>
<dbReference type="EMBL" id="LILC01000023">
    <property type="protein sequence ID" value="KOO42912.1"/>
    <property type="molecule type" value="Genomic_DNA"/>
</dbReference>
<dbReference type="STRING" id="284581.AMD01_17375"/>
<dbReference type="GO" id="GO:0016787">
    <property type="term" value="F:hydrolase activity"/>
    <property type="evidence" value="ECO:0007669"/>
    <property type="project" value="UniProtKB-KW"/>
</dbReference>
<dbReference type="InterPro" id="IPR050072">
    <property type="entry name" value="Peptidase_M20A"/>
</dbReference>
<dbReference type="InterPro" id="IPR011650">
    <property type="entry name" value="Peptidase_M20_dimer"/>
</dbReference>
<protein>
    <submittedName>
        <fullName evidence="4">Succinyl-diaminopimelate desuccinylase</fullName>
    </submittedName>
</protein>
<name>A0A0M0KWB7_9BACI</name>
<dbReference type="Gene3D" id="3.30.70.360">
    <property type="match status" value="1"/>
</dbReference>
<accession>A0A0M0KWB7</accession>
<comment type="caution">
    <text evidence="4">The sequence shown here is derived from an EMBL/GenBank/DDBJ whole genome shotgun (WGS) entry which is preliminary data.</text>
</comment>
<dbReference type="Pfam" id="PF07687">
    <property type="entry name" value="M20_dimer"/>
    <property type="match status" value="1"/>
</dbReference>
<dbReference type="OrthoDB" id="9792335at2"/>
<keyword evidence="5" id="KW-1185">Reference proteome</keyword>
<keyword evidence="2" id="KW-0378">Hydrolase</keyword>
<dbReference type="SUPFAM" id="SSF55031">
    <property type="entry name" value="Bacterial exopeptidase dimerisation domain"/>
    <property type="match status" value="1"/>
</dbReference>
<dbReference type="Gene3D" id="3.40.630.10">
    <property type="entry name" value="Zn peptidases"/>
    <property type="match status" value="1"/>
</dbReference>
<dbReference type="Proteomes" id="UP000037558">
    <property type="component" value="Unassembled WGS sequence"/>
</dbReference>
<dbReference type="Pfam" id="PF01546">
    <property type="entry name" value="Peptidase_M20"/>
    <property type="match status" value="1"/>
</dbReference>
<keyword evidence="1" id="KW-0479">Metal-binding</keyword>
<evidence type="ECO:0000313" key="5">
    <source>
        <dbReference type="Proteomes" id="UP000037558"/>
    </source>
</evidence>
<dbReference type="AlphaFoldDB" id="A0A0M0KWB7"/>
<evidence type="ECO:0000259" key="3">
    <source>
        <dbReference type="Pfam" id="PF07687"/>
    </source>
</evidence>
<dbReference type="GO" id="GO:0046872">
    <property type="term" value="F:metal ion binding"/>
    <property type="evidence" value="ECO:0007669"/>
    <property type="project" value="UniProtKB-KW"/>
</dbReference>
<evidence type="ECO:0000313" key="4">
    <source>
        <dbReference type="EMBL" id="KOO42912.1"/>
    </source>
</evidence>